<dbReference type="Pfam" id="PF07499">
    <property type="entry name" value="RuvA_C"/>
    <property type="match status" value="1"/>
</dbReference>
<reference evidence="8 9" key="1">
    <citation type="journal article" date="2023" name="bioRxiv">
        <title>An intranuclear bacterial parasite of deep-sea mussels expresses apoptosis inhibitors acquired from its host.</title>
        <authorList>
            <person name="Gonzalez Porras M.A."/>
            <person name="Assie A."/>
            <person name="Tietjen M."/>
            <person name="Violette M."/>
            <person name="Kleiner M."/>
            <person name="Gruber-Vodicka H."/>
            <person name="Dubilier N."/>
            <person name="Leisch N."/>
        </authorList>
    </citation>
    <scope>NUCLEOTIDE SEQUENCE [LARGE SCALE GENOMIC DNA]</scope>
    <source>
        <strain evidence="8">IAP13</strain>
    </source>
</reference>
<dbReference type="InterPro" id="IPR012340">
    <property type="entry name" value="NA-bd_OB-fold"/>
</dbReference>
<evidence type="ECO:0000256" key="5">
    <source>
        <dbReference type="ARBA" id="ARBA00023204"/>
    </source>
</evidence>
<dbReference type="InterPro" id="IPR003583">
    <property type="entry name" value="Hlx-hairpin-Hlx_DNA-bd_motif"/>
</dbReference>
<dbReference type="AlphaFoldDB" id="A0AA90NVE9"/>
<dbReference type="SUPFAM" id="SSF47781">
    <property type="entry name" value="RuvA domain 2-like"/>
    <property type="match status" value="1"/>
</dbReference>
<keyword evidence="3 6" id="KW-0238">DNA-binding</keyword>
<evidence type="ECO:0000259" key="7">
    <source>
        <dbReference type="SMART" id="SM00278"/>
    </source>
</evidence>
<keyword evidence="1 6" id="KW-0963">Cytoplasm</keyword>
<keyword evidence="9" id="KW-1185">Reference proteome</keyword>
<name>A0AA90NVE9_9GAMM</name>
<dbReference type="SUPFAM" id="SSF50249">
    <property type="entry name" value="Nucleic acid-binding proteins"/>
    <property type="match status" value="1"/>
</dbReference>
<dbReference type="Gene3D" id="2.40.50.140">
    <property type="entry name" value="Nucleic acid-binding proteins"/>
    <property type="match status" value="1"/>
</dbReference>
<protein>
    <recommendedName>
        <fullName evidence="6">Holliday junction branch migration complex subunit RuvA</fullName>
    </recommendedName>
</protein>
<dbReference type="InterPro" id="IPR010994">
    <property type="entry name" value="RuvA_2-like"/>
</dbReference>
<dbReference type="GO" id="GO:0005737">
    <property type="term" value="C:cytoplasm"/>
    <property type="evidence" value="ECO:0007669"/>
    <property type="project" value="UniProtKB-SubCell"/>
</dbReference>
<keyword evidence="2 6" id="KW-0227">DNA damage</keyword>
<dbReference type="InterPro" id="IPR013849">
    <property type="entry name" value="DNA_helicase_Holl-junc_RuvA_I"/>
</dbReference>
<dbReference type="GO" id="GO:0006281">
    <property type="term" value="P:DNA repair"/>
    <property type="evidence" value="ECO:0007669"/>
    <property type="project" value="UniProtKB-UniRule"/>
</dbReference>
<dbReference type="Pfam" id="PF14520">
    <property type="entry name" value="HHH_5"/>
    <property type="match status" value="1"/>
</dbReference>
<evidence type="ECO:0000313" key="9">
    <source>
        <dbReference type="Proteomes" id="UP001178148"/>
    </source>
</evidence>
<dbReference type="InterPro" id="IPR036267">
    <property type="entry name" value="RuvA_C_sf"/>
</dbReference>
<evidence type="ECO:0000256" key="6">
    <source>
        <dbReference type="HAMAP-Rule" id="MF_00031"/>
    </source>
</evidence>
<organism evidence="8 9">
    <name type="scientific">Candidatus Endonucleibacter bathymodioli</name>
    <dbReference type="NCBI Taxonomy" id="539814"/>
    <lineage>
        <taxon>Bacteria</taxon>
        <taxon>Pseudomonadati</taxon>
        <taxon>Pseudomonadota</taxon>
        <taxon>Gammaproteobacteria</taxon>
        <taxon>Oceanospirillales</taxon>
        <taxon>Endozoicomonadaceae</taxon>
        <taxon>Candidatus Endonucleibacter</taxon>
    </lineage>
</organism>
<keyword evidence="8" id="KW-0378">Hydrolase</keyword>
<feature type="region of interest" description="Domain I" evidence="6">
    <location>
        <begin position="1"/>
        <end position="64"/>
    </location>
</feature>
<comment type="caution">
    <text evidence="8">The sequence shown here is derived from an EMBL/GenBank/DDBJ whole genome shotgun (WGS) entry which is preliminary data.</text>
</comment>
<dbReference type="Gene3D" id="1.10.150.20">
    <property type="entry name" value="5' to 3' exonuclease, C-terminal subdomain"/>
    <property type="match status" value="1"/>
</dbReference>
<dbReference type="GO" id="GO:0006310">
    <property type="term" value="P:DNA recombination"/>
    <property type="evidence" value="ECO:0007669"/>
    <property type="project" value="UniProtKB-UniRule"/>
</dbReference>
<gene>
    <name evidence="6 8" type="primary">ruvA</name>
    <name evidence="8" type="ORF">QS748_11465</name>
</gene>
<evidence type="ECO:0000256" key="2">
    <source>
        <dbReference type="ARBA" id="ARBA00022763"/>
    </source>
</evidence>
<dbReference type="Proteomes" id="UP001178148">
    <property type="component" value="Unassembled WGS sequence"/>
</dbReference>
<proteinExistence type="inferred from homology"/>
<comment type="similarity">
    <text evidence="6">Belongs to the RuvA family.</text>
</comment>
<dbReference type="InterPro" id="IPR011114">
    <property type="entry name" value="RuvA_C"/>
</dbReference>
<comment type="subcellular location">
    <subcellularLocation>
        <location evidence="6">Cytoplasm</location>
    </subcellularLocation>
</comment>
<sequence>MISRIKGVLLEKRAPILVVDVAAIGYEIEAPMSVFYKLPEVGEEVTLHTHFVVREDAQLLYGFSDQNERDLFRTIIKVHGVGPKLGLTILSSIESEAFIRCVHDNDSATLVKLPGVGKKTAERLIVEIRDKLDNWLPRPQPNRNLVRMSQSGNGRQVIASIESEAVSALISLGYKPIQANKAVKASYCEGITCEELIRQSLKSMI</sequence>
<dbReference type="GO" id="GO:0009378">
    <property type="term" value="F:four-way junction helicase activity"/>
    <property type="evidence" value="ECO:0007669"/>
    <property type="project" value="InterPro"/>
</dbReference>
<dbReference type="EMBL" id="JASXSV010000020">
    <property type="protein sequence ID" value="MDP0589762.1"/>
    <property type="molecule type" value="Genomic_DNA"/>
</dbReference>
<dbReference type="CDD" id="cd14332">
    <property type="entry name" value="UBA_RuvA_C"/>
    <property type="match status" value="1"/>
</dbReference>
<dbReference type="GO" id="GO:0005524">
    <property type="term" value="F:ATP binding"/>
    <property type="evidence" value="ECO:0007669"/>
    <property type="project" value="InterPro"/>
</dbReference>
<feature type="domain" description="Helix-hairpin-helix DNA-binding motif class 1" evidence="7">
    <location>
        <begin position="73"/>
        <end position="92"/>
    </location>
</feature>
<dbReference type="Gene3D" id="1.10.8.10">
    <property type="entry name" value="DNA helicase RuvA subunit, C-terminal domain"/>
    <property type="match status" value="1"/>
</dbReference>
<comment type="subunit">
    <text evidence="6">Homotetramer. Forms an RuvA(8)-RuvB(12)-Holliday junction (HJ) complex. HJ DNA is sandwiched between 2 RuvA tetramers; dsDNA enters through RuvA and exits via RuvB. An RuvB hexamer assembles on each DNA strand where it exits the tetramer. Each RuvB hexamer is contacted by two RuvA subunits (via domain III) on 2 adjacent RuvB subunits; this complex drives branch migration. In the full resolvosome a probable DNA-RuvA(4)-RuvB(12)-RuvC(2) complex forms which resolves the HJ.</text>
</comment>
<dbReference type="SMART" id="SM00278">
    <property type="entry name" value="HhH1"/>
    <property type="match status" value="2"/>
</dbReference>
<accession>A0AA90NVE9</accession>
<feature type="domain" description="Helix-hairpin-helix DNA-binding motif class 1" evidence="7">
    <location>
        <begin position="108"/>
        <end position="127"/>
    </location>
</feature>
<dbReference type="GO" id="GO:0009379">
    <property type="term" value="C:Holliday junction helicase complex"/>
    <property type="evidence" value="ECO:0007669"/>
    <property type="project" value="InterPro"/>
</dbReference>
<dbReference type="HAMAP" id="MF_00031">
    <property type="entry name" value="DNA_HJ_migration_RuvA"/>
    <property type="match status" value="1"/>
</dbReference>
<keyword evidence="4 6" id="KW-0233">DNA recombination</keyword>
<feature type="region of interest" description="Domain III" evidence="6">
    <location>
        <begin position="161"/>
        <end position="205"/>
    </location>
</feature>
<dbReference type="InterPro" id="IPR000085">
    <property type="entry name" value="RuvA"/>
</dbReference>
<evidence type="ECO:0000313" key="8">
    <source>
        <dbReference type="EMBL" id="MDP0589762.1"/>
    </source>
</evidence>
<comment type="function">
    <text evidence="6">The RuvA-RuvB-RuvC complex processes Holliday junction (HJ) DNA during genetic recombination and DNA repair, while the RuvA-RuvB complex plays an important role in the rescue of blocked DNA replication forks via replication fork reversal (RFR). RuvA specifically binds to HJ cruciform DNA, conferring on it an open structure. The RuvB hexamer acts as an ATP-dependent pump, pulling dsDNA into and through the RuvAB complex. HJ branch migration allows RuvC to scan DNA until it finds its consensus sequence, where it cleaves and resolves the cruciform DNA.</text>
</comment>
<dbReference type="NCBIfam" id="TIGR00084">
    <property type="entry name" value="ruvA"/>
    <property type="match status" value="1"/>
</dbReference>
<evidence type="ECO:0000256" key="4">
    <source>
        <dbReference type="ARBA" id="ARBA00023172"/>
    </source>
</evidence>
<evidence type="ECO:0000256" key="1">
    <source>
        <dbReference type="ARBA" id="ARBA00022490"/>
    </source>
</evidence>
<keyword evidence="5 6" id="KW-0234">DNA repair</keyword>
<dbReference type="GO" id="GO:0000400">
    <property type="term" value="F:four-way junction DNA binding"/>
    <property type="evidence" value="ECO:0007669"/>
    <property type="project" value="UniProtKB-UniRule"/>
</dbReference>
<comment type="domain">
    <text evidence="6">Has three domains with a flexible linker between the domains II and III and assumes an 'L' shape. Domain III is highly mobile and contacts RuvB.</text>
</comment>
<dbReference type="Pfam" id="PF01330">
    <property type="entry name" value="RuvA_N"/>
    <property type="match status" value="1"/>
</dbReference>
<dbReference type="GO" id="GO:0048476">
    <property type="term" value="C:Holliday junction resolvase complex"/>
    <property type="evidence" value="ECO:0007669"/>
    <property type="project" value="UniProtKB-UniRule"/>
</dbReference>
<dbReference type="GO" id="GO:0016787">
    <property type="term" value="F:hydrolase activity"/>
    <property type="evidence" value="ECO:0007669"/>
    <property type="project" value="UniProtKB-KW"/>
</dbReference>
<dbReference type="SUPFAM" id="SSF46929">
    <property type="entry name" value="DNA helicase RuvA subunit, C-terminal domain"/>
    <property type="match status" value="1"/>
</dbReference>
<evidence type="ECO:0000256" key="3">
    <source>
        <dbReference type="ARBA" id="ARBA00023125"/>
    </source>
</evidence>
<comment type="caution">
    <text evidence="6">Lacks conserved residue(s) required for the propagation of feature annotation.</text>
</comment>